<keyword evidence="2" id="KW-1185">Reference proteome</keyword>
<proteinExistence type="predicted"/>
<reference evidence="1" key="1">
    <citation type="submission" date="2021-06" db="EMBL/GenBank/DDBJ databases">
        <authorList>
            <person name="Kallberg Y."/>
            <person name="Tangrot J."/>
            <person name="Rosling A."/>
        </authorList>
    </citation>
    <scope>NUCLEOTIDE SEQUENCE</scope>
    <source>
        <strain evidence="1">28 12/20/2015</strain>
    </source>
</reference>
<organism evidence="1 2">
    <name type="scientific">Cetraspora pellucida</name>
    <dbReference type="NCBI Taxonomy" id="1433469"/>
    <lineage>
        <taxon>Eukaryota</taxon>
        <taxon>Fungi</taxon>
        <taxon>Fungi incertae sedis</taxon>
        <taxon>Mucoromycota</taxon>
        <taxon>Glomeromycotina</taxon>
        <taxon>Glomeromycetes</taxon>
        <taxon>Diversisporales</taxon>
        <taxon>Gigasporaceae</taxon>
        <taxon>Cetraspora</taxon>
    </lineage>
</organism>
<dbReference type="Proteomes" id="UP000789366">
    <property type="component" value="Unassembled WGS sequence"/>
</dbReference>
<dbReference type="EMBL" id="CAJVPW010001729">
    <property type="protein sequence ID" value="CAG8490789.1"/>
    <property type="molecule type" value="Genomic_DNA"/>
</dbReference>
<accession>A0ACA9KTB8</accession>
<evidence type="ECO:0000313" key="2">
    <source>
        <dbReference type="Proteomes" id="UP000789366"/>
    </source>
</evidence>
<comment type="caution">
    <text evidence="1">The sequence shown here is derived from an EMBL/GenBank/DDBJ whole genome shotgun (WGS) entry which is preliminary data.</text>
</comment>
<evidence type="ECO:0000313" key="1">
    <source>
        <dbReference type="EMBL" id="CAG8490789.1"/>
    </source>
</evidence>
<name>A0ACA9KTB8_9GLOM</name>
<protein>
    <submittedName>
        <fullName evidence="1">4529_t:CDS:1</fullName>
    </submittedName>
</protein>
<gene>
    <name evidence="1" type="ORF">SPELUC_LOCUS2549</name>
</gene>
<sequence length="115" mass="13290">MNHHPVLHDYHHKDEIKESLVDELKNDSIIYDSVDVAIEEHQKSDGNKLKAWNTTLSLHKYNSEENLQRAVKLFKEATNYDEVIKYLTLAANNGNLTAMYNVGSAYWIGKEVTRD</sequence>